<dbReference type="OrthoDB" id="97486at2759"/>
<name>A0A6A4CPV9_9STRA</name>
<accession>A0A6A4CPV9</accession>
<gene>
    <name evidence="2" type="ORF">PR001_g22863</name>
    <name evidence="1" type="ORF">PR002_g23929</name>
    <name evidence="3" type="ORF">PR003_g24287</name>
</gene>
<evidence type="ECO:0000313" key="1">
    <source>
        <dbReference type="EMBL" id="KAE8981084.1"/>
    </source>
</evidence>
<dbReference type="EMBL" id="QXFV01002606">
    <property type="protein sequence ID" value="KAE8985523.1"/>
    <property type="molecule type" value="Genomic_DNA"/>
</dbReference>
<dbReference type="AlphaFoldDB" id="A0A6A4CPV9"/>
<evidence type="ECO:0000313" key="3">
    <source>
        <dbReference type="EMBL" id="KAE9294324.1"/>
    </source>
</evidence>
<dbReference type="EMBL" id="QXFT01002702">
    <property type="protein sequence ID" value="KAE9294324.1"/>
    <property type="molecule type" value="Genomic_DNA"/>
</dbReference>
<evidence type="ECO:0008006" key="7">
    <source>
        <dbReference type="Google" id="ProtNLM"/>
    </source>
</evidence>
<dbReference type="InterPro" id="IPR013320">
    <property type="entry name" value="ConA-like_dom_sf"/>
</dbReference>
<dbReference type="EMBL" id="QXFU01002829">
    <property type="protein sequence ID" value="KAE8981084.1"/>
    <property type="molecule type" value="Genomic_DNA"/>
</dbReference>
<evidence type="ECO:0000313" key="4">
    <source>
        <dbReference type="Proteomes" id="UP000429607"/>
    </source>
</evidence>
<sequence>MRLDVLSVDNLHAISSFLTGFDVFYLSHTNSWTLSVLSEDLYWQKRITGDHSLGRRQSWKQRYMLERSLQFVDPHSADKYIHGMLLGCNRSRVAFAKLERPPAPGSWRGSRFDLRLEKDTNFSFDVWFCLFPGTAKQPAGGVLYGFQSAPANLGVPGSNPGNLVMVDMKCSLYCSVLDEKKVIAQDLEPNRWYHVALTYDVTLRHQLVYLDGKVASSEFGSLNSMWQRLQHEQIGTGFCHNTAGSAHMPHSRMRGGWYSFYGLIDEFRVWNSVLPADAVAVLYRCEQPRDFSIIATIKRPHDRHGSWINTHCVRCTRPAEGKDVVIDQRVRKMLA</sequence>
<dbReference type="Proteomes" id="UP000434957">
    <property type="component" value="Unassembled WGS sequence"/>
</dbReference>
<proteinExistence type="predicted"/>
<keyword evidence="5" id="KW-1185">Reference proteome</keyword>
<evidence type="ECO:0000313" key="6">
    <source>
        <dbReference type="Proteomes" id="UP000435112"/>
    </source>
</evidence>
<comment type="caution">
    <text evidence="3">The sequence shown here is derived from an EMBL/GenBank/DDBJ whole genome shotgun (WGS) entry which is preliminary data.</text>
</comment>
<organism evidence="3 5">
    <name type="scientific">Phytophthora rubi</name>
    <dbReference type="NCBI Taxonomy" id="129364"/>
    <lineage>
        <taxon>Eukaryota</taxon>
        <taxon>Sar</taxon>
        <taxon>Stramenopiles</taxon>
        <taxon>Oomycota</taxon>
        <taxon>Peronosporomycetes</taxon>
        <taxon>Peronosporales</taxon>
        <taxon>Peronosporaceae</taxon>
        <taxon>Phytophthora</taxon>
    </lineage>
</organism>
<dbReference type="Gene3D" id="2.60.120.200">
    <property type="match status" value="1"/>
</dbReference>
<evidence type="ECO:0000313" key="5">
    <source>
        <dbReference type="Proteomes" id="UP000434957"/>
    </source>
</evidence>
<dbReference type="SUPFAM" id="SSF49899">
    <property type="entry name" value="Concanavalin A-like lectins/glucanases"/>
    <property type="match status" value="1"/>
</dbReference>
<dbReference type="Proteomes" id="UP000435112">
    <property type="component" value="Unassembled WGS sequence"/>
</dbReference>
<dbReference type="Pfam" id="PF13385">
    <property type="entry name" value="Laminin_G_3"/>
    <property type="match status" value="1"/>
</dbReference>
<evidence type="ECO:0000313" key="2">
    <source>
        <dbReference type="EMBL" id="KAE8985523.1"/>
    </source>
</evidence>
<reference evidence="3 5" key="1">
    <citation type="submission" date="2018-08" db="EMBL/GenBank/DDBJ databases">
        <title>Genomic investigation of the strawberry pathogen Phytophthora fragariae indicates pathogenicity is determined by transcriptional variation in three key races.</title>
        <authorList>
            <person name="Adams T.M."/>
            <person name="Armitage A.D."/>
            <person name="Sobczyk M.K."/>
            <person name="Bates H.J."/>
            <person name="Dunwell J.M."/>
            <person name="Nellist C.F."/>
            <person name="Harrison R.J."/>
        </authorList>
    </citation>
    <scope>NUCLEOTIDE SEQUENCE [LARGE SCALE GENOMIC DNA]</scope>
    <source>
        <strain evidence="2 4">SCRP249</strain>
        <strain evidence="1 6">SCRP324</strain>
        <strain evidence="3 5">SCRP333</strain>
    </source>
</reference>
<protein>
    <recommendedName>
        <fullName evidence="7">LamG-like jellyroll fold domain-containing protein</fullName>
    </recommendedName>
</protein>
<dbReference type="Proteomes" id="UP000429607">
    <property type="component" value="Unassembled WGS sequence"/>
</dbReference>